<evidence type="ECO:0000259" key="8">
    <source>
        <dbReference type="Pfam" id="PF21634"/>
    </source>
</evidence>
<accession>K1QXV9</accession>
<dbReference type="GO" id="GO:0005737">
    <property type="term" value="C:cytoplasm"/>
    <property type="evidence" value="ECO:0007669"/>
    <property type="project" value="UniProtKB-SubCell"/>
</dbReference>
<dbReference type="PANTHER" id="PTHR45418:SF1">
    <property type="entry name" value="CANCER_TESTIS ANTIGEN 55"/>
    <property type="match status" value="1"/>
</dbReference>
<evidence type="ECO:0000256" key="6">
    <source>
        <dbReference type="ARBA" id="ARBA00022840"/>
    </source>
</evidence>
<feature type="compositionally biased region" description="Basic and acidic residues" evidence="7">
    <location>
        <begin position="1251"/>
        <end position="1260"/>
    </location>
</feature>
<feature type="compositionally biased region" description="Basic and acidic residues" evidence="7">
    <location>
        <begin position="960"/>
        <end position="970"/>
    </location>
</feature>
<name>K1QXV9_MAGGI</name>
<dbReference type="GO" id="GO:0004386">
    <property type="term" value="F:helicase activity"/>
    <property type="evidence" value="ECO:0007669"/>
    <property type="project" value="UniProtKB-KW"/>
</dbReference>
<feature type="compositionally biased region" description="Polar residues" evidence="7">
    <location>
        <begin position="1205"/>
        <end position="1216"/>
    </location>
</feature>
<protein>
    <submittedName>
        <fullName evidence="11">Putative helicase Mov10l1</fullName>
    </submittedName>
</protein>
<reference evidence="11" key="1">
    <citation type="journal article" date="2012" name="Nature">
        <title>The oyster genome reveals stress adaptation and complexity of shell formation.</title>
        <authorList>
            <person name="Zhang G."/>
            <person name="Fang X."/>
            <person name="Guo X."/>
            <person name="Li L."/>
            <person name="Luo R."/>
            <person name="Xu F."/>
            <person name="Yang P."/>
            <person name="Zhang L."/>
            <person name="Wang X."/>
            <person name="Qi H."/>
            <person name="Xiong Z."/>
            <person name="Que H."/>
            <person name="Xie Y."/>
            <person name="Holland P.W."/>
            <person name="Paps J."/>
            <person name="Zhu Y."/>
            <person name="Wu F."/>
            <person name="Chen Y."/>
            <person name="Wang J."/>
            <person name="Peng C."/>
            <person name="Meng J."/>
            <person name="Yang L."/>
            <person name="Liu J."/>
            <person name="Wen B."/>
            <person name="Zhang N."/>
            <person name="Huang Z."/>
            <person name="Zhu Q."/>
            <person name="Feng Y."/>
            <person name="Mount A."/>
            <person name="Hedgecock D."/>
            <person name="Xu Z."/>
            <person name="Liu Y."/>
            <person name="Domazet-Loso T."/>
            <person name="Du Y."/>
            <person name="Sun X."/>
            <person name="Zhang S."/>
            <person name="Liu B."/>
            <person name="Cheng P."/>
            <person name="Jiang X."/>
            <person name="Li J."/>
            <person name="Fan D."/>
            <person name="Wang W."/>
            <person name="Fu W."/>
            <person name="Wang T."/>
            <person name="Wang B."/>
            <person name="Zhang J."/>
            <person name="Peng Z."/>
            <person name="Li Y."/>
            <person name="Li N."/>
            <person name="Wang J."/>
            <person name="Chen M."/>
            <person name="He Y."/>
            <person name="Tan F."/>
            <person name="Song X."/>
            <person name="Zheng Q."/>
            <person name="Huang R."/>
            <person name="Yang H."/>
            <person name="Du X."/>
            <person name="Chen L."/>
            <person name="Yang M."/>
            <person name="Gaffney P.M."/>
            <person name="Wang S."/>
            <person name="Luo L."/>
            <person name="She Z."/>
            <person name="Ming Y."/>
            <person name="Huang W."/>
            <person name="Zhang S."/>
            <person name="Huang B."/>
            <person name="Zhang Y."/>
            <person name="Qu T."/>
            <person name="Ni P."/>
            <person name="Miao G."/>
            <person name="Wang J."/>
            <person name="Wang Q."/>
            <person name="Steinberg C.E."/>
            <person name="Wang H."/>
            <person name="Li N."/>
            <person name="Qian L."/>
            <person name="Zhang G."/>
            <person name="Li Y."/>
            <person name="Yang H."/>
            <person name="Liu X."/>
            <person name="Wang J."/>
            <person name="Yin Y."/>
            <person name="Wang J."/>
        </authorList>
    </citation>
    <scope>NUCLEOTIDE SEQUENCE [LARGE SCALE GENOMIC DNA]</scope>
    <source>
        <strain evidence="11">05x7-T-G4-1.051#20</strain>
    </source>
</reference>
<keyword evidence="4" id="KW-0378">Hydrolase</keyword>
<evidence type="ECO:0000259" key="9">
    <source>
        <dbReference type="Pfam" id="PF21635"/>
    </source>
</evidence>
<evidence type="ECO:0000256" key="4">
    <source>
        <dbReference type="ARBA" id="ARBA00022801"/>
    </source>
</evidence>
<keyword evidence="3" id="KW-0547">Nucleotide-binding</keyword>
<proteinExistence type="predicted"/>
<dbReference type="GO" id="GO:0005524">
    <property type="term" value="F:ATP binding"/>
    <property type="evidence" value="ECO:0007669"/>
    <property type="project" value="UniProtKB-KW"/>
</dbReference>
<gene>
    <name evidence="11" type="ORF">CGI_10021638</name>
</gene>
<comment type="subcellular location">
    <subcellularLocation>
        <location evidence="1">Cytoplasm</location>
    </subcellularLocation>
</comment>
<evidence type="ECO:0000313" key="11">
    <source>
        <dbReference type="EMBL" id="EKC41772.1"/>
    </source>
</evidence>
<dbReference type="InterPro" id="IPR053920">
    <property type="entry name" value="Treslin_STD"/>
</dbReference>
<feature type="region of interest" description="Disordered" evidence="7">
    <location>
        <begin position="1445"/>
        <end position="1495"/>
    </location>
</feature>
<organism evidence="11">
    <name type="scientific">Magallana gigas</name>
    <name type="common">Pacific oyster</name>
    <name type="synonym">Crassostrea gigas</name>
    <dbReference type="NCBI Taxonomy" id="29159"/>
    <lineage>
        <taxon>Eukaryota</taxon>
        <taxon>Metazoa</taxon>
        <taxon>Spiralia</taxon>
        <taxon>Lophotrochozoa</taxon>
        <taxon>Mollusca</taxon>
        <taxon>Bivalvia</taxon>
        <taxon>Autobranchia</taxon>
        <taxon>Pteriomorphia</taxon>
        <taxon>Ostreida</taxon>
        <taxon>Ostreoidea</taxon>
        <taxon>Ostreidae</taxon>
        <taxon>Magallana</taxon>
    </lineage>
</organism>
<feature type="domain" description="Treslin STD" evidence="10">
    <location>
        <begin position="613"/>
        <end position="767"/>
    </location>
</feature>
<feature type="compositionally biased region" description="Low complexity" evidence="7">
    <location>
        <begin position="1066"/>
        <end position="1075"/>
    </location>
</feature>
<dbReference type="HOGENOM" id="CLU_246686_0_0_1"/>
<dbReference type="EMBL" id="JH816169">
    <property type="protein sequence ID" value="EKC41772.1"/>
    <property type="molecule type" value="Genomic_DNA"/>
</dbReference>
<feature type="compositionally biased region" description="Basic and acidic residues" evidence="7">
    <location>
        <begin position="25"/>
        <end position="36"/>
    </location>
</feature>
<evidence type="ECO:0000256" key="7">
    <source>
        <dbReference type="SAM" id="MobiDB-lite"/>
    </source>
</evidence>
<dbReference type="Pfam" id="PF21634">
    <property type="entry name" value="MOV-10_beta-barrel"/>
    <property type="match status" value="1"/>
</dbReference>
<keyword evidence="2" id="KW-0963">Cytoplasm</keyword>
<feature type="region of interest" description="Disordered" evidence="7">
    <location>
        <begin position="1050"/>
        <end position="1268"/>
    </location>
</feature>
<feature type="compositionally biased region" description="Basic and acidic residues" evidence="7">
    <location>
        <begin position="1177"/>
        <end position="1187"/>
    </location>
</feature>
<evidence type="ECO:0000256" key="3">
    <source>
        <dbReference type="ARBA" id="ARBA00022741"/>
    </source>
</evidence>
<dbReference type="InterPro" id="IPR049080">
    <property type="entry name" value="MOV-10-like_beta-barrel"/>
</dbReference>
<feature type="compositionally biased region" description="Polar residues" evidence="7">
    <location>
        <begin position="1473"/>
        <end position="1487"/>
    </location>
</feature>
<dbReference type="Pfam" id="PF21635">
    <property type="entry name" value="Mov-10_helical"/>
    <property type="match status" value="1"/>
</dbReference>
<dbReference type="InParanoid" id="K1QXV9"/>
<feature type="compositionally biased region" description="Polar residues" evidence="7">
    <location>
        <begin position="1079"/>
        <end position="1092"/>
    </location>
</feature>
<dbReference type="Pfam" id="PF21855">
    <property type="entry name" value="Treslin_STD"/>
    <property type="match status" value="1"/>
</dbReference>
<feature type="compositionally biased region" description="Polar residues" evidence="7">
    <location>
        <begin position="902"/>
        <end position="911"/>
    </location>
</feature>
<feature type="domain" description="Helicase MOV-10 helical" evidence="9">
    <location>
        <begin position="467"/>
        <end position="502"/>
    </location>
</feature>
<dbReference type="GO" id="GO:0016787">
    <property type="term" value="F:hydrolase activity"/>
    <property type="evidence" value="ECO:0007669"/>
    <property type="project" value="UniProtKB-KW"/>
</dbReference>
<keyword evidence="5 11" id="KW-0347">Helicase</keyword>
<feature type="compositionally biased region" description="Polar residues" evidence="7">
    <location>
        <begin position="805"/>
        <end position="815"/>
    </location>
</feature>
<feature type="region of interest" description="Disordered" evidence="7">
    <location>
        <begin position="800"/>
        <end position="822"/>
    </location>
</feature>
<feature type="region of interest" description="Disordered" evidence="7">
    <location>
        <begin position="16"/>
        <end position="51"/>
    </location>
</feature>
<feature type="compositionally biased region" description="Basic and acidic residues" evidence="7">
    <location>
        <begin position="869"/>
        <end position="885"/>
    </location>
</feature>
<evidence type="ECO:0000256" key="5">
    <source>
        <dbReference type="ARBA" id="ARBA00022806"/>
    </source>
</evidence>
<feature type="domain" description="Helicase MOV-10-like beta-barrel" evidence="8">
    <location>
        <begin position="505"/>
        <end position="584"/>
    </location>
</feature>
<evidence type="ECO:0000256" key="1">
    <source>
        <dbReference type="ARBA" id="ARBA00004496"/>
    </source>
</evidence>
<dbReference type="InterPro" id="IPR049079">
    <property type="entry name" value="Mov-10_helical"/>
</dbReference>
<feature type="region of interest" description="Disordered" evidence="7">
    <location>
        <begin position="845"/>
        <end position="985"/>
    </location>
</feature>
<feature type="compositionally biased region" description="Polar residues" evidence="7">
    <location>
        <begin position="1150"/>
        <end position="1165"/>
    </location>
</feature>
<evidence type="ECO:0000256" key="2">
    <source>
        <dbReference type="ARBA" id="ARBA00022490"/>
    </source>
</evidence>
<keyword evidence="6" id="KW-0067">ATP-binding</keyword>
<dbReference type="PANTHER" id="PTHR45418">
    <property type="entry name" value="CANCER/TESTIS ANTIGEN 55"/>
    <property type="match status" value="1"/>
</dbReference>
<sequence>MFTAFSKLLSFFLNEEEDTQEADVDSEKSQQERDLESSDEDDEEGLTKNSNGKVTHIYNDYGLIDGDIFFSFQTVLSEKRLTVGEEISYVATRENIKSGWRATHVSVATSWEMEEDGLKDKSLVGIVEKFNGEFGTINGQIQFSLSDVSLEEYVPHVGDYVTLEVRRVSGLLEGSSVKPLRIFQKEGQILAVQQDHGYIDGDTFFMMTACGESYRPRKWDRVQTVVIESTQGKCSWRAISISPVIVNPSLSVSAFSSPLKSTFLDDLQKNKNGIHVSTETDFGKVDLGGRKKLTVWIQNKGETNQVFLRAHLPAECTQIKVQGVKYLNEHAAMMKKGNVEVTKGKITLYPAMSLYINLSVEASFPGLDKQLLVVTFENFQIGRYITAEITDPYHSMVTIGPAYRRGEKMSSFTKYRASAASGQNWVVPGERPQRNGRTHVLKLPNRLPQYPVPQLLRECILNGDPLLEICPELTQELTPENYVKRMKTLLHLEEIQMDIDIREFDLSRVTMRPVGEFLGLGVPGLAEGRPSVLLGDKVMLSDPCDPQGPVYEGYVHEVLSEEVLLKFNNDFHLRYNGKDYDAQFTFNRSSVRRCHQAVQFAGNLEENEFASEEELVQYLIKTYSEMVTNGCENFYLSAQSLVLVPLHFLKDQKVENPQERCVELLEKGMVIPVSSLREKHQKEDNKIQNQTELQLQTVLRFEILSVLQQGDQSLTEEDDKLNEIVALLRTLSFITDPKSLTDFMNSSLVENYIHTLPQTLGNVYDELMQPLPAALEAIMSPDNSFDQSVFSKSLMEAELDKSEATPLSQPPSTSEVAPKSNDLSINKARTKKIMHHPSLSDIGSQRQIFVLSAKPKEPTSSRKRRKSKRDLVKQFKNKTKLERRQSVAVMETIKSPKGGKRPSSQIKSSKSGYLMSPPFKSPVRKTLVAETPSHKQKNSAMWKRQEAERRRSQSNTSVKVVEESPLKSDRPSLLSPSQNKRALHKVRRSFYSSSTGPLVRSRSLTQANVDLGDRIAGRTRDNSGTLNSILKKPPCQSALFKSPDRNSSFLLSQLMGSPTPHKRGSKTPGKGTPKKVTAESPSMNTRSRSPSVSKGFPKALFQESPSCRKSHSKIVRHSPQQKESVVKDEEKTVSFSNTPRKSSAVLVAESPSQNTRSKSLVTPTRKSVRAILFGKSPEGKPGEEIRKTPSKSTPRARRLILSKTPVKSQKSAQQNTEEGEQLAEKLNDEEKDVSNCAAKSAATGDETQEVNSKKSPEKCKTPSPKIQRKIRTPSSLNHWQRRKRGRDESLVSPKVLAKRFRASQDSQESVSSEVNSCEQEGDNNMIFASLSQEDGQINKKKRALDITEDTSLIFSPSKRKRTMIHSEQRMLRTSYCLHNRISSERIILMGSFASGTSEGFDTTDLQASQSSSLGFQSQTSRLSQASTSSVELSHTNDDVFLSQIQGQDQDTKEPGVSDSPVFGSGKNTRKQEVSATESGSSSGQKVSPTGRKYSPNVTAKSLMHLMNSPLLSLDKVEKSPHVSRNVAIVKHHRPRSRRSLNLQQ</sequence>
<evidence type="ECO:0000259" key="10">
    <source>
        <dbReference type="Pfam" id="PF21855"/>
    </source>
</evidence>